<comment type="caution">
    <text evidence="2">The sequence shown here is derived from an EMBL/GenBank/DDBJ whole genome shotgun (WGS) entry which is preliminary data.</text>
</comment>
<evidence type="ECO:0000256" key="1">
    <source>
        <dbReference type="SAM" id="MobiDB-lite"/>
    </source>
</evidence>
<reference evidence="3" key="1">
    <citation type="journal article" date="2019" name="Int. J. Syst. Evol. Microbiol.">
        <title>The Global Catalogue of Microorganisms (GCM) 10K type strain sequencing project: providing services to taxonomists for standard genome sequencing and annotation.</title>
        <authorList>
            <consortium name="The Broad Institute Genomics Platform"/>
            <consortium name="The Broad Institute Genome Sequencing Center for Infectious Disease"/>
            <person name="Wu L."/>
            <person name="Ma J."/>
        </authorList>
    </citation>
    <scope>NUCLEOTIDE SEQUENCE [LARGE SCALE GENOMIC DNA]</scope>
    <source>
        <strain evidence="3">CGMCC 4.1469</strain>
    </source>
</reference>
<evidence type="ECO:0000313" key="2">
    <source>
        <dbReference type="EMBL" id="MFC5888978.1"/>
    </source>
</evidence>
<organism evidence="2 3">
    <name type="scientific">Kitasatospora aburaviensis</name>
    <dbReference type="NCBI Taxonomy" id="67265"/>
    <lineage>
        <taxon>Bacteria</taxon>
        <taxon>Bacillati</taxon>
        <taxon>Actinomycetota</taxon>
        <taxon>Actinomycetes</taxon>
        <taxon>Kitasatosporales</taxon>
        <taxon>Streptomycetaceae</taxon>
        <taxon>Kitasatospora</taxon>
    </lineage>
</organism>
<dbReference type="Proteomes" id="UP001596067">
    <property type="component" value="Unassembled WGS sequence"/>
</dbReference>
<accession>A0ABW1F464</accession>
<name>A0ABW1F464_9ACTN</name>
<dbReference type="RefSeq" id="WP_313766933.1">
    <property type="nucleotide sequence ID" value="NZ_BAAAVH010000063.1"/>
</dbReference>
<feature type="region of interest" description="Disordered" evidence="1">
    <location>
        <begin position="56"/>
        <end position="100"/>
    </location>
</feature>
<proteinExistence type="predicted"/>
<protein>
    <recommendedName>
        <fullName evidence="4">Ricin B lectin domain-containing protein</fullName>
    </recommendedName>
</protein>
<feature type="region of interest" description="Disordered" evidence="1">
    <location>
        <begin position="1"/>
        <end position="21"/>
    </location>
</feature>
<evidence type="ECO:0000313" key="3">
    <source>
        <dbReference type="Proteomes" id="UP001596067"/>
    </source>
</evidence>
<dbReference type="EMBL" id="JBHSOD010000048">
    <property type="protein sequence ID" value="MFC5888978.1"/>
    <property type="molecule type" value="Genomic_DNA"/>
</dbReference>
<feature type="region of interest" description="Disordered" evidence="1">
    <location>
        <begin position="189"/>
        <end position="219"/>
    </location>
</feature>
<keyword evidence="3" id="KW-1185">Reference proteome</keyword>
<feature type="compositionally biased region" description="Basic and acidic residues" evidence="1">
    <location>
        <begin position="1"/>
        <end position="13"/>
    </location>
</feature>
<evidence type="ECO:0008006" key="4">
    <source>
        <dbReference type="Google" id="ProtNLM"/>
    </source>
</evidence>
<gene>
    <name evidence="2" type="ORF">ACFP0N_28815</name>
</gene>
<sequence>MALHRATTERSERGGAVGPPTHRPLAAFAAAAVLLTGGCAGGHGAPVGHGAAKRAAAVPDVSPGGSEEAEDGVLPGGLGDPATAPTGGAGFEPDGPHAPAYGGLGTLTACDSGRRLAVLNAPLTDVPDGAQVGATAPTGANGEEWLAWTEPDGGLVLQSLLSSGAPVPRLVTAEPTGTVAVRDEAAAGTAEASAQRWQLTDRRPQPGAASADGSATPDCLRIRTQDGTGCLLDQGAEAPLAVGDCSSRAAWWSPQGLSAPTGV</sequence>